<protein>
    <submittedName>
        <fullName evidence="1 2">Uncharacterized protein</fullName>
    </submittedName>
</protein>
<reference evidence="2" key="3">
    <citation type="submission" date="2016-03" db="UniProtKB">
        <authorList>
            <consortium name="EnsemblProtists"/>
        </authorList>
    </citation>
    <scope>IDENTIFICATION</scope>
</reference>
<evidence type="ECO:0000313" key="3">
    <source>
        <dbReference type="Proteomes" id="UP000011087"/>
    </source>
</evidence>
<accession>L1JK03</accession>
<dbReference type="PaxDb" id="55529-EKX48843"/>
<dbReference type="GeneID" id="17305405"/>
<sequence length="78" mass="8884">MIHSARETGAQAQMQMTADWWALTRCHKLILTRQSTFGYIAAGYAGIVPYTVHEHKVERRFHCGPFGLCDLHPLESQI</sequence>
<dbReference type="EMBL" id="JH992984">
    <property type="protein sequence ID" value="EKX48843.1"/>
    <property type="molecule type" value="Genomic_DNA"/>
</dbReference>
<reference evidence="1 3" key="1">
    <citation type="journal article" date="2012" name="Nature">
        <title>Algal genomes reveal evolutionary mosaicism and the fate of nucleomorphs.</title>
        <authorList>
            <consortium name="DOE Joint Genome Institute"/>
            <person name="Curtis B.A."/>
            <person name="Tanifuji G."/>
            <person name="Burki F."/>
            <person name="Gruber A."/>
            <person name="Irimia M."/>
            <person name="Maruyama S."/>
            <person name="Arias M.C."/>
            <person name="Ball S.G."/>
            <person name="Gile G.H."/>
            <person name="Hirakawa Y."/>
            <person name="Hopkins J.F."/>
            <person name="Kuo A."/>
            <person name="Rensing S.A."/>
            <person name="Schmutz J."/>
            <person name="Symeonidi A."/>
            <person name="Elias M."/>
            <person name="Eveleigh R.J."/>
            <person name="Herman E.K."/>
            <person name="Klute M.J."/>
            <person name="Nakayama T."/>
            <person name="Obornik M."/>
            <person name="Reyes-Prieto A."/>
            <person name="Armbrust E.V."/>
            <person name="Aves S.J."/>
            <person name="Beiko R.G."/>
            <person name="Coutinho P."/>
            <person name="Dacks J.B."/>
            <person name="Durnford D.G."/>
            <person name="Fast N.M."/>
            <person name="Green B.R."/>
            <person name="Grisdale C.J."/>
            <person name="Hempel F."/>
            <person name="Henrissat B."/>
            <person name="Hoppner M.P."/>
            <person name="Ishida K."/>
            <person name="Kim E."/>
            <person name="Koreny L."/>
            <person name="Kroth P.G."/>
            <person name="Liu Y."/>
            <person name="Malik S.B."/>
            <person name="Maier U.G."/>
            <person name="McRose D."/>
            <person name="Mock T."/>
            <person name="Neilson J.A."/>
            <person name="Onodera N.T."/>
            <person name="Poole A.M."/>
            <person name="Pritham E.J."/>
            <person name="Richards T.A."/>
            <person name="Rocap G."/>
            <person name="Roy S.W."/>
            <person name="Sarai C."/>
            <person name="Schaack S."/>
            <person name="Shirato S."/>
            <person name="Slamovits C.H."/>
            <person name="Spencer D.F."/>
            <person name="Suzuki S."/>
            <person name="Worden A.Z."/>
            <person name="Zauner S."/>
            <person name="Barry K."/>
            <person name="Bell C."/>
            <person name="Bharti A.K."/>
            <person name="Crow J.A."/>
            <person name="Grimwood J."/>
            <person name="Kramer R."/>
            <person name="Lindquist E."/>
            <person name="Lucas S."/>
            <person name="Salamov A."/>
            <person name="McFadden G.I."/>
            <person name="Lane C.E."/>
            <person name="Keeling P.J."/>
            <person name="Gray M.W."/>
            <person name="Grigoriev I.V."/>
            <person name="Archibald J.M."/>
        </authorList>
    </citation>
    <scope>NUCLEOTIDE SEQUENCE</scope>
    <source>
        <strain evidence="1 3">CCMP2712</strain>
    </source>
</reference>
<dbReference type="OrthoDB" id="428346at2759"/>
<keyword evidence="3" id="KW-1185">Reference proteome</keyword>
<organism evidence="1">
    <name type="scientific">Guillardia theta (strain CCMP2712)</name>
    <name type="common">Cryptophyte</name>
    <dbReference type="NCBI Taxonomy" id="905079"/>
    <lineage>
        <taxon>Eukaryota</taxon>
        <taxon>Cryptophyceae</taxon>
        <taxon>Pyrenomonadales</taxon>
        <taxon>Geminigeraceae</taxon>
        <taxon>Guillardia</taxon>
    </lineage>
</organism>
<gene>
    <name evidence="1" type="ORF">GUITHDRAFT_151705</name>
</gene>
<evidence type="ECO:0000313" key="2">
    <source>
        <dbReference type="EnsemblProtists" id="EKX48843"/>
    </source>
</evidence>
<name>L1JK03_GUITC</name>
<dbReference type="Proteomes" id="UP000011087">
    <property type="component" value="Unassembled WGS sequence"/>
</dbReference>
<proteinExistence type="predicted"/>
<reference evidence="3" key="2">
    <citation type="submission" date="2012-11" db="EMBL/GenBank/DDBJ databases">
        <authorList>
            <person name="Kuo A."/>
            <person name="Curtis B.A."/>
            <person name="Tanifuji G."/>
            <person name="Burki F."/>
            <person name="Gruber A."/>
            <person name="Irimia M."/>
            <person name="Maruyama S."/>
            <person name="Arias M.C."/>
            <person name="Ball S.G."/>
            <person name="Gile G.H."/>
            <person name="Hirakawa Y."/>
            <person name="Hopkins J.F."/>
            <person name="Rensing S.A."/>
            <person name="Schmutz J."/>
            <person name="Symeonidi A."/>
            <person name="Elias M."/>
            <person name="Eveleigh R.J."/>
            <person name="Herman E.K."/>
            <person name="Klute M.J."/>
            <person name="Nakayama T."/>
            <person name="Obornik M."/>
            <person name="Reyes-Prieto A."/>
            <person name="Armbrust E.V."/>
            <person name="Aves S.J."/>
            <person name="Beiko R.G."/>
            <person name="Coutinho P."/>
            <person name="Dacks J.B."/>
            <person name="Durnford D.G."/>
            <person name="Fast N.M."/>
            <person name="Green B.R."/>
            <person name="Grisdale C."/>
            <person name="Hempe F."/>
            <person name="Henrissat B."/>
            <person name="Hoppner M.P."/>
            <person name="Ishida K.-I."/>
            <person name="Kim E."/>
            <person name="Koreny L."/>
            <person name="Kroth P.G."/>
            <person name="Liu Y."/>
            <person name="Malik S.-B."/>
            <person name="Maier U.G."/>
            <person name="McRose D."/>
            <person name="Mock T."/>
            <person name="Neilson J.A."/>
            <person name="Onodera N.T."/>
            <person name="Poole A.M."/>
            <person name="Pritham E.J."/>
            <person name="Richards T.A."/>
            <person name="Rocap G."/>
            <person name="Roy S.W."/>
            <person name="Sarai C."/>
            <person name="Schaack S."/>
            <person name="Shirato S."/>
            <person name="Slamovits C.H."/>
            <person name="Spencer D.F."/>
            <person name="Suzuki S."/>
            <person name="Worden A.Z."/>
            <person name="Zauner S."/>
            <person name="Barry K."/>
            <person name="Bell C."/>
            <person name="Bharti A.K."/>
            <person name="Crow J.A."/>
            <person name="Grimwood J."/>
            <person name="Kramer R."/>
            <person name="Lindquist E."/>
            <person name="Lucas S."/>
            <person name="Salamov A."/>
            <person name="McFadden G.I."/>
            <person name="Lane C.E."/>
            <person name="Keeling P.J."/>
            <person name="Gray M.W."/>
            <person name="Grigoriev I.V."/>
            <person name="Archibald J.M."/>
        </authorList>
    </citation>
    <scope>NUCLEOTIDE SEQUENCE</scope>
    <source>
        <strain evidence="3">CCMP2712</strain>
    </source>
</reference>
<dbReference type="RefSeq" id="XP_005835823.1">
    <property type="nucleotide sequence ID" value="XM_005835766.1"/>
</dbReference>
<evidence type="ECO:0000313" key="1">
    <source>
        <dbReference type="EMBL" id="EKX48843.1"/>
    </source>
</evidence>
<dbReference type="EnsemblProtists" id="EKX48843">
    <property type="protein sequence ID" value="EKX48843"/>
    <property type="gene ID" value="GUITHDRAFT_151705"/>
</dbReference>
<dbReference type="KEGG" id="gtt:GUITHDRAFT_151705"/>
<dbReference type="AlphaFoldDB" id="L1JK03"/>
<dbReference type="HOGENOM" id="CLU_2627165_0_0_1"/>